<protein>
    <recommendedName>
        <fullName evidence="6">DUF4283 domain-containing protein</fullName>
    </recommendedName>
</protein>
<feature type="compositionally biased region" description="Low complexity" evidence="1">
    <location>
        <begin position="29"/>
        <end position="44"/>
    </location>
</feature>
<organism evidence="4 5">
    <name type="scientific">Salix udensis</name>
    <dbReference type="NCBI Taxonomy" id="889485"/>
    <lineage>
        <taxon>Eukaryota</taxon>
        <taxon>Viridiplantae</taxon>
        <taxon>Streptophyta</taxon>
        <taxon>Embryophyta</taxon>
        <taxon>Tracheophyta</taxon>
        <taxon>Spermatophyta</taxon>
        <taxon>Magnoliopsida</taxon>
        <taxon>eudicotyledons</taxon>
        <taxon>Gunneridae</taxon>
        <taxon>Pentapetalae</taxon>
        <taxon>rosids</taxon>
        <taxon>fabids</taxon>
        <taxon>Malpighiales</taxon>
        <taxon>Salicaceae</taxon>
        <taxon>Saliceae</taxon>
        <taxon>Salix</taxon>
    </lineage>
</organism>
<gene>
    <name evidence="4" type="ORF">OIU84_013783</name>
</gene>
<feature type="compositionally biased region" description="Polar residues" evidence="1">
    <location>
        <begin position="517"/>
        <end position="526"/>
    </location>
</feature>
<dbReference type="SUPFAM" id="SSF56219">
    <property type="entry name" value="DNase I-like"/>
    <property type="match status" value="1"/>
</dbReference>
<dbReference type="InterPro" id="IPR040256">
    <property type="entry name" value="At4g02000-like"/>
</dbReference>
<evidence type="ECO:0000256" key="1">
    <source>
        <dbReference type="SAM" id="MobiDB-lite"/>
    </source>
</evidence>
<feature type="region of interest" description="Disordered" evidence="1">
    <location>
        <begin position="26"/>
        <end position="88"/>
    </location>
</feature>
<evidence type="ECO:0000313" key="4">
    <source>
        <dbReference type="EMBL" id="KAJ6405882.1"/>
    </source>
</evidence>
<reference evidence="4 5" key="1">
    <citation type="journal article" date="2023" name="Int. J. Mol. Sci.">
        <title>De Novo Assembly and Annotation of 11 Diverse Shrub Willow (Salix) Genomes Reveals Novel Gene Organization in Sex-Linked Regions.</title>
        <authorList>
            <person name="Hyden B."/>
            <person name="Feng K."/>
            <person name="Yates T.B."/>
            <person name="Jawdy S."/>
            <person name="Cereghino C."/>
            <person name="Smart L.B."/>
            <person name="Muchero W."/>
        </authorList>
    </citation>
    <scope>NUCLEOTIDE SEQUENCE [LARGE SCALE GENOMIC DNA]</scope>
    <source>
        <tissue evidence="4">Shoot tip</tissue>
    </source>
</reference>
<dbReference type="InterPro" id="IPR036691">
    <property type="entry name" value="Endo/exonu/phosph_ase_sf"/>
</dbReference>
<feature type="compositionally biased region" description="Basic residues" evidence="1">
    <location>
        <begin position="543"/>
        <end position="553"/>
    </location>
</feature>
<evidence type="ECO:0000313" key="5">
    <source>
        <dbReference type="Proteomes" id="UP001162972"/>
    </source>
</evidence>
<dbReference type="InterPro" id="IPR005135">
    <property type="entry name" value="Endo/exonuclease/phosphatase"/>
</dbReference>
<feature type="compositionally biased region" description="Low complexity" evidence="1">
    <location>
        <begin position="527"/>
        <end position="540"/>
    </location>
</feature>
<keyword evidence="5" id="KW-1185">Reference proteome</keyword>
<dbReference type="AlphaFoldDB" id="A0AAD6NUH3"/>
<dbReference type="InterPro" id="IPR025558">
    <property type="entry name" value="DUF4283"/>
</dbReference>
<feature type="domain" description="Endonuclease/exonuclease/phosphatase" evidence="2">
    <location>
        <begin position="575"/>
        <end position="798"/>
    </location>
</feature>
<accession>A0AAD6NUH3</accession>
<feature type="domain" description="DUF4283" evidence="3">
    <location>
        <begin position="124"/>
        <end position="207"/>
    </location>
</feature>
<proteinExistence type="predicted"/>
<feature type="region of interest" description="Disordered" evidence="1">
    <location>
        <begin position="315"/>
        <end position="405"/>
    </location>
</feature>
<feature type="compositionally biased region" description="Polar residues" evidence="1">
    <location>
        <begin position="315"/>
        <end position="326"/>
    </location>
</feature>
<feature type="compositionally biased region" description="Polar residues" evidence="1">
    <location>
        <begin position="336"/>
        <end position="346"/>
    </location>
</feature>
<dbReference type="PANTHER" id="PTHR31286">
    <property type="entry name" value="GLYCINE-RICH CELL WALL STRUCTURAL PROTEIN 1.8-LIKE"/>
    <property type="match status" value="1"/>
</dbReference>
<sequence>MAASRHVATLPPVCFNAPSQINAFSNIPSSSTSGTTTHETTHFTMGPQPPVNKPPPPSQKTTMQTNTKKPHNNPPKKPQPSSSGSWAEKVRISDAATRFTLEPLPRLPEGHRLRFTDDMLMETSEQWNRSMVGFFPGMRMPHHALQTIAMRVWKQHGLEKVISMANGFSIFQFSFEEQVQPVIEMGPWLFGGKNIILQKWHPRFIFDKNRISTLPVWVRLHGLPFPLWSKQGLSLAASMVGTPLSCDEQTFKGTRLEYARICVEIDASLPYVHKFEIDTPLSPVPATVEVTYEWKPSRCTTCKVFWARVSNSPRLTSPEPTVSILGNDQIPKPTVDQASSMQQEQQTLSATAKTALSAPSPNVQSQTSSYQTNNPVTPHPETKSPLVTSQLASQHPVTPPTYQQNSNQFAAQATPPPVTLVPLQDAPSTQLNFCVLNTRDTIIPSSTPPIPLQALQDPSPDMLLICQAEDQHNVEPMNPVQATGRDEDVPLPLDLMVLLNSCPPASPIPPPPNIPNTTTLNHSPICNSAKESNKASSSSSPQVKKKRGSRKRREGSNPPSFSITPHFLMISLGGWNTWGLNGFQKQNSVQQWTTKNNLDIIGILETKLQASKLPHIGTLLKMPHWQFLSNAQGSNTCRIIVGWNPYKVNVTMVSHLHQWLTVEVSHIACASRLRVTFVYALNSPTDRRPLWNYLEAEAQACMSTPWLVLGDFNAIMVPHDRVGGDVAWPEHRNDFPNCIHNASLIQVPYDGMRFTWHNGRQGDGTIQKKLDWVFMNQLALQQWPGIRTTFQPRSISDHSAMITSLSMGHNRRFSGFKFLKLWIDKPDFLDRVKRAWQTPVRGDPWFQLTTKLRVLKANLQAMHFANSHNISDRVRQAKREWDIAQGNQDGDPLNAQLRNIERDRAQDYASLLRDEESYFKQRSRIQWLQMGDRNTGFFPQNPHSQTE</sequence>
<feature type="region of interest" description="Disordered" evidence="1">
    <location>
        <begin position="507"/>
        <end position="561"/>
    </location>
</feature>
<dbReference type="GO" id="GO:0003824">
    <property type="term" value="F:catalytic activity"/>
    <property type="evidence" value="ECO:0007669"/>
    <property type="project" value="InterPro"/>
</dbReference>
<feature type="compositionally biased region" description="Polar residues" evidence="1">
    <location>
        <begin position="362"/>
        <end position="376"/>
    </location>
</feature>
<evidence type="ECO:0000259" key="3">
    <source>
        <dbReference type="Pfam" id="PF14111"/>
    </source>
</evidence>
<dbReference type="Pfam" id="PF03372">
    <property type="entry name" value="Exo_endo_phos"/>
    <property type="match status" value="1"/>
</dbReference>
<evidence type="ECO:0008006" key="6">
    <source>
        <dbReference type="Google" id="ProtNLM"/>
    </source>
</evidence>
<dbReference type="Gene3D" id="3.60.10.10">
    <property type="entry name" value="Endonuclease/exonuclease/phosphatase"/>
    <property type="match status" value="1"/>
</dbReference>
<dbReference type="PANTHER" id="PTHR31286:SF99">
    <property type="entry name" value="DUF4283 DOMAIN-CONTAINING PROTEIN"/>
    <property type="match status" value="1"/>
</dbReference>
<feature type="compositionally biased region" description="Polar residues" evidence="1">
    <location>
        <begin position="385"/>
        <end position="405"/>
    </location>
</feature>
<feature type="compositionally biased region" description="Low complexity" evidence="1">
    <location>
        <begin position="347"/>
        <end position="361"/>
    </location>
</feature>
<dbReference type="Proteomes" id="UP001162972">
    <property type="component" value="Chromosome 2"/>
</dbReference>
<name>A0AAD6NUH3_9ROSI</name>
<dbReference type="EMBL" id="JAPFFJ010000017">
    <property type="protein sequence ID" value="KAJ6405882.1"/>
    <property type="molecule type" value="Genomic_DNA"/>
</dbReference>
<feature type="compositionally biased region" description="Pro residues" evidence="1">
    <location>
        <begin position="47"/>
        <end position="58"/>
    </location>
</feature>
<dbReference type="Pfam" id="PF14111">
    <property type="entry name" value="DUF4283"/>
    <property type="match status" value="1"/>
</dbReference>
<evidence type="ECO:0000259" key="2">
    <source>
        <dbReference type="Pfam" id="PF03372"/>
    </source>
</evidence>
<comment type="caution">
    <text evidence="4">The sequence shown here is derived from an EMBL/GenBank/DDBJ whole genome shotgun (WGS) entry which is preliminary data.</text>
</comment>